<evidence type="ECO:0000256" key="1">
    <source>
        <dbReference type="SAM" id="SignalP"/>
    </source>
</evidence>
<dbReference type="EMBL" id="LJAM02000196">
    <property type="protein sequence ID" value="RAP71133.1"/>
    <property type="molecule type" value="Genomic_DNA"/>
</dbReference>
<accession>A0A328TP02</accession>
<sequence>MKKLIALALLPVAACSHAKEGMPAGNLTSVGSLSLKPLAT</sequence>
<feature type="chain" id="PRO_5016289784" description="Lipoprotein" evidence="1">
    <location>
        <begin position="19"/>
        <end position="40"/>
    </location>
</feature>
<proteinExistence type="predicted"/>
<keyword evidence="3" id="KW-1185">Reference proteome</keyword>
<protein>
    <recommendedName>
        <fullName evidence="4">Lipoprotein</fullName>
    </recommendedName>
</protein>
<gene>
    <name evidence="2" type="ORF">ACZ87_02054</name>
</gene>
<dbReference type="AlphaFoldDB" id="A0A328TP02"/>
<comment type="caution">
    <text evidence="2">The sequence shown here is derived from an EMBL/GenBank/DDBJ whole genome shotgun (WGS) entry which is preliminary data.</text>
</comment>
<evidence type="ECO:0000313" key="3">
    <source>
        <dbReference type="Proteomes" id="UP000244334"/>
    </source>
</evidence>
<organism evidence="2 3">
    <name type="scientific">Candidatus Erwinia dacicola</name>
    <dbReference type="NCBI Taxonomy" id="252393"/>
    <lineage>
        <taxon>Bacteria</taxon>
        <taxon>Pseudomonadati</taxon>
        <taxon>Pseudomonadota</taxon>
        <taxon>Gammaproteobacteria</taxon>
        <taxon>Enterobacterales</taxon>
        <taxon>Erwiniaceae</taxon>
        <taxon>Erwinia</taxon>
    </lineage>
</organism>
<dbReference type="Proteomes" id="UP000244334">
    <property type="component" value="Unassembled WGS sequence"/>
</dbReference>
<evidence type="ECO:0000313" key="2">
    <source>
        <dbReference type="EMBL" id="RAP71133.1"/>
    </source>
</evidence>
<evidence type="ECO:0008006" key="4">
    <source>
        <dbReference type="Google" id="ProtNLM"/>
    </source>
</evidence>
<name>A0A328TP02_9GAMM</name>
<reference evidence="2" key="1">
    <citation type="submission" date="2018-04" db="EMBL/GenBank/DDBJ databases">
        <title>Genomes of the Obligate Erwinia dacicola and Facultative Enterobacter sp. OLF Endosymbionts of the Olive Fruit fly, Bactrocera oleae.</title>
        <authorList>
            <person name="Estes A.M."/>
            <person name="Hearn D.J."/>
            <person name="Agarwal S."/>
            <person name="Pierson E.A."/>
            <person name="Dunning-Hotopp J.C."/>
        </authorList>
    </citation>
    <scope>NUCLEOTIDE SEQUENCE [LARGE SCALE GENOMIC DNA]</scope>
    <source>
        <strain evidence="2">Oroville</strain>
    </source>
</reference>
<feature type="signal peptide" evidence="1">
    <location>
        <begin position="1"/>
        <end position="18"/>
    </location>
</feature>
<keyword evidence="1" id="KW-0732">Signal</keyword>